<dbReference type="NCBIfam" id="NF009150">
    <property type="entry name" value="PRK12497.1-3"/>
    <property type="match status" value="1"/>
</dbReference>
<dbReference type="PATRIC" id="fig|2041.4.peg.1551"/>
<dbReference type="PANTHER" id="PTHR34039:SF1">
    <property type="entry name" value="UPF0102 PROTEIN YRAN"/>
    <property type="match status" value="1"/>
</dbReference>
<dbReference type="RefSeq" id="WP_067856613.1">
    <property type="nucleotide sequence ID" value="NZ_CP011502.1"/>
</dbReference>
<evidence type="ECO:0000313" key="3">
    <source>
        <dbReference type="EMBL" id="ALX04528.1"/>
    </source>
</evidence>
<dbReference type="AlphaFoldDB" id="A0A0U4AVX3"/>
<name>A0A0U4AVX3_9ACTN</name>
<dbReference type="SUPFAM" id="SSF52980">
    <property type="entry name" value="Restriction endonuclease-like"/>
    <property type="match status" value="1"/>
</dbReference>
<dbReference type="KEGG" id="aer:AERYTH_07395"/>
<dbReference type="Gene3D" id="3.40.1350.10">
    <property type="match status" value="1"/>
</dbReference>
<dbReference type="OrthoDB" id="9794876at2"/>
<dbReference type="Pfam" id="PF02021">
    <property type="entry name" value="UPF0102"/>
    <property type="match status" value="1"/>
</dbReference>
<evidence type="ECO:0000256" key="2">
    <source>
        <dbReference type="HAMAP-Rule" id="MF_00048"/>
    </source>
</evidence>
<comment type="similarity">
    <text evidence="1 2">Belongs to the UPF0102 family.</text>
</comment>
<dbReference type="EMBL" id="CP011502">
    <property type="protein sequence ID" value="ALX04528.1"/>
    <property type="molecule type" value="Genomic_DNA"/>
</dbReference>
<gene>
    <name evidence="3" type="ORF">AERYTH_07395</name>
</gene>
<evidence type="ECO:0000256" key="1">
    <source>
        <dbReference type="ARBA" id="ARBA00006738"/>
    </source>
</evidence>
<keyword evidence="4" id="KW-1185">Reference proteome</keyword>
<accession>A0A0U4AVX3</accession>
<organism evidence="3 4">
    <name type="scientific">Aeromicrobium erythreum</name>
    <dbReference type="NCBI Taxonomy" id="2041"/>
    <lineage>
        <taxon>Bacteria</taxon>
        <taxon>Bacillati</taxon>
        <taxon>Actinomycetota</taxon>
        <taxon>Actinomycetes</taxon>
        <taxon>Propionibacteriales</taxon>
        <taxon>Nocardioidaceae</taxon>
        <taxon>Aeromicrobium</taxon>
    </lineage>
</organism>
<dbReference type="GO" id="GO:0003676">
    <property type="term" value="F:nucleic acid binding"/>
    <property type="evidence" value="ECO:0007669"/>
    <property type="project" value="InterPro"/>
</dbReference>
<protein>
    <recommendedName>
        <fullName evidence="2">UPF0102 protein AERYTH_07395</fullName>
    </recommendedName>
</protein>
<dbReference type="NCBIfam" id="TIGR00252">
    <property type="entry name" value="YraN family protein"/>
    <property type="match status" value="1"/>
</dbReference>
<dbReference type="InterPro" id="IPR011335">
    <property type="entry name" value="Restrct_endonuc-II-like"/>
</dbReference>
<dbReference type="NCBIfam" id="NF009154">
    <property type="entry name" value="PRK12497.3-3"/>
    <property type="match status" value="1"/>
</dbReference>
<reference evidence="3 4" key="1">
    <citation type="journal article" date="1991" name="Int. J. Syst. Bacteriol.">
        <title>Description of the erythromycin-producing bacterium Arthrobacter sp. strain NRRL B-3381 as Aeromicrobium erythreum gen. nov., sp. nov.</title>
        <authorList>
            <person name="Miller E.S."/>
            <person name="Woese C.R."/>
            <person name="Brenner S."/>
        </authorList>
    </citation>
    <scope>NUCLEOTIDE SEQUENCE [LARGE SCALE GENOMIC DNA]</scope>
    <source>
        <strain evidence="3 4">AR18</strain>
    </source>
</reference>
<dbReference type="CDD" id="cd20736">
    <property type="entry name" value="PoNe_Nuclease"/>
    <property type="match status" value="1"/>
</dbReference>
<dbReference type="InterPro" id="IPR011856">
    <property type="entry name" value="tRNA_endonuc-like_dom_sf"/>
</dbReference>
<sequence length="120" mass="13247">MSQARNDALGRYGEQVAARHLESLGMTILERRWTCRWGELDLVARDGDTIVFCEVKTRTSSRHGTGFESVSARKAARLRRAASAWLQAQEAEPAAVRIDVVSVRIPRRGGPVVERMGGVA</sequence>
<dbReference type="STRING" id="2041.AERYTH_07395"/>
<evidence type="ECO:0000313" key="4">
    <source>
        <dbReference type="Proteomes" id="UP000067689"/>
    </source>
</evidence>
<dbReference type="PANTHER" id="PTHR34039">
    <property type="entry name" value="UPF0102 PROTEIN YRAN"/>
    <property type="match status" value="1"/>
</dbReference>
<dbReference type="HAMAP" id="MF_00048">
    <property type="entry name" value="UPF0102"/>
    <property type="match status" value="1"/>
</dbReference>
<dbReference type="Proteomes" id="UP000067689">
    <property type="component" value="Chromosome"/>
</dbReference>
<dbReference type="InterPro" id="IPR003509">
    <property type="entry name" value="UPF0102_YraN-like"/>
</dbReference>
<proteinExistence type="inferred from homology"/>